<dbReference type="Pfam" id="PF14111">
    <property type="entry name" value="DUF4283"/>
    <property type="match status" value="1"/>
</dbReference>
<reference evidence="3" key="1">
    <citation type="submission" date="2016-04" db="EMBL/GenBank/DDBJ databases">
        <title>Cephalotus genome sequencing.</title>
        <authorList>
            <person name="Fukushima K."/>
            <person name="Hasebe M."/>
            <person name="Fang X."/>
        </authorList>
    </citation>
    <scope>NUCLEOTIDE SEQUENCE [LARGE SCALE GENOMIC DNA]</scope>
    <source>
        <strain evidence="3">cv. St1</strain>
    </source>
</reference>
<gene>
    <name evidence="2" type="ORF">CFOL_v3_22384</name>
</gene>
<dbReference type="InParanoid" id="A0A1Q3CFA2"/>
<name>A0A1Q3CFA2_CEPFO</name>
<proteinExistence type="predicted"/>
<feature type="domain" description="DUF4283" evidence="1">
    <location>
        <begin position="25"/>
        <end position="105"/>
    </location>
</feature>
<keyword evidence="3" id="KW-1185">Reference proteome</keyword>
<dbReference type="InterPro" id="IPR025558">
    <property type="entry name" value="DUF4283"/>
</dbReference>
<accession>A0A1Q3CFA2</accession>
<dbReference type="Proteomes" id="UP000187406">
    <property type="component" value="Unassembled WGS sequence"/>
</dbReference>
<dbReference type="EMBL" id="BDDD01001884">
    <property type="protein sequence ID" value="GAV78919.1"/>
    <property type="molecule type" value="Genomic_DNA"/>
</dbReference>
<evidence type="ECO:0000313" key="2">
    <source>
        <dbReference type="EMBL" id="GAV78919.1"/>
    </source>
</evidence>
<dbReference type="InterPro" id="IPR040256">
    <property type="entry name" value="At4g02000-like"/>
</dbReference>
<dbReference type="OrthoDB" id="1690666at2759"/>
<comment type="caution">
    <text evidence="2">The sequence shown here is derived from an EMBL/GenBank/DDBJ whole genome shotgun (WGS) entry which is preliminary data.</text>
</comment>
<protein>
    <submittedName>
        <fullName evidence="2">DUF4283 domain-containing protein</fullName>
    </submittedName>
</protein>
<dbReference type="AlphaFoldDB" id="A0A1Q3CFA2"/>
<dbReference type="PANTHER" id="PTHR31286">
    <property type="entry name" value="GLYCINE-RICH CELL WALL STRUCTURAL PROTEIN 1.8-LIKE"/>
    <property type="match status" value="1"/>
</dbReference>
<sequence>FFEPTISNGMIVVEPLPEIASEGSKLWANSLVGQFLGKKPPFSFVKSTIERLWCKKEIPHIVTCDNGLYIFKFLNSGARDWVLESCPWHVGGSPVFLAPWRPKLETSNLCLSKVPIWVKLFNIPPEY</sequence>
<dbReference type="PANTHER" id="PTHR31286:SF165">
    <property type="entry name" value="DUF4283 DOMAIN-CONTAINING PROTEIN"/>
    <property type="match status" value="1"/>
</dbReference>
<feature type="non-terminal residue" evidence="2">
    <location>
        <position position="1"/>
    </location>
</feature>
<organism evidence="2 3">
    <name type="scientific">Cephalotus follicularis</name>
    <name type="common">Albany pitcher plant</name>
    <dbReference type="NCBI Taxonomy" id="3775"/>
    <lineage>
        <taxon>Eukaryota</taxon>
        <taxon>Viridiplantae</taxon>
        <taxon>Streptophyta</taxon>
        <taxon>Embryophyta</taxon>
        <taxon>Tracheophyta</taxon>
        <taxon>Spermatophyta</taxon>
        <taxon>Magnoliopsida</taxon>
        <taxon>eudicotyledons</taxon>
        <taxon>Gunneridae</taxon>
        <taxon>Pentapetalae</taxon>
        <taxon>rosids</taxon>
        <taxon>fabids</taxon>
        <taxon>Oxalidales</taxon>
        <taxon>Cephalotaceae</taxon>
        <taxon>Cephalotus</taxon>
    </lineage>
</organism>
<evidence type="ECO:0000259" key="1">
    <source>
        <dbReference type="Pfam" id="PF14111"/>
    </source>
</evidence>
<evidence type="ECO:0000313" key="3">
    <source>
        <dbReference type="Proteomes" id="UP000187406"/>
    </source>
</evidence>